<dbReference type="Gene3D" id="3.40.50.720">
    <property type="entry name" value="NAD(P)-binding Rossmann-like Domain"/>
    <property type="match status" value="1"/>
</dbReference>
<protein>
    <submittedName>
        <fullName evidence="3">NAD(P)-binding protein</fullName>
    </submittedName>
</protein>
<dbReference type="NCBIfam" id="NF005559">
    <property type="entry name" value="PRK07231.1"/>
    <property type="match status" value="1"/>
</dbReference>
<evidence type="ECO:0000256" key="2">
    <source>
        <dbReference type="ARBA" id="ARBA00022857"/>
    </source>
</evidence>
<dbReference type="OrthoDB" id="417891at2759"/>
<evidence type="ECO:0000313" key="3">
    <source>
        <dbReference type="EMBL" id="KAF2646769.1"/>
    </source>
</evidence>
<dbReference type="CDD" id="cd05233">
    <property type="entry name" value="SDR_c"/>
    <property type="match status" value="1"/>
</dbReference>
<dbReference type="GO" id="GO:0016616">
    <property type="term" value="F:oxidoreductase activity, acting on the CH-OH group of donors, NAD or NADP as acceptor"/>
    <property type="evidence" value="ECO:0007669"/>
    <property type="project" value="TreeGrafter"/>
</dbReference>
<dbReference type="PROSITE" id="PS00061">
    <property type="entry name" value="ADH_SHORT"/>
    <property type="match status" value="1"/>
</dbReference>
<dbReference type="Proteomes" id="UP000799753">
    <property type="component" value="Unassembled WGS sequence"/>
</dbReference>
<dbReference type="InterPro" id="IPR020904">
    <property type="entry name" value="Sc_DH/Rdtase_CS"/>
</dbReference>
<reference evidence="3" key="1">
    <citation type="journal article" date="2020" name="Stud. Mycol.">
        <title>101 Dothideomycetes genomes: a test case for predicting lifestyles and emergence of pathogens.</title>
        <authorList>
            <person name="Haridas S."/>
            <person name="Albert R."/>
            <person name="Binder M."/>
            <person name="Bloem J."/>
            <person name="Labutti K."/>
            <person name="Salamov A."/>
            <person name="Andreopoulos B."/>
            <person name="Baker S."/>
            <person name="Barry K."/>
            <person name="Bills G."/>
            <person name="Bluhm B."/>
            <person name="Cannon C."/>
            <person name="Castanera R."/>
            <person name="Culley D."/>
            <person name="Daum C."/>
            <person name="Ezra D."/>
            <person name="Gonzalez J."/>
            <person name="Henrissat B."/>
            <person name="Kuo A."/>
            <person name="Liang C."/>
            <person name="Lipzen A."/>
            <person name="Lutzoni F."/>
            <person name="Magnuson J."/>
            <person name="Mondo S."/>
            <person name="Nolan M."/>
            <person name="Ohm R."/>
            <person name="Pangilinan J."/>
            <person name="Park H.-J."/>
            <person name="Ramirez L."/>
            <person name="Alfaro M."/>
            <person name="Sun H."/>
            <person name="Tritt A."/>
            <person name="Yoshinaga Y."/>
            <person name="Zwiers L.-H."/>
            <person name="Turgeon B."/>
            <person name="Goodwin S."/>
            <person name="Spatafora J."/>
            <person name="Crous P."/>
            <person name="Grigoriev I."/>
        </authorList>
    </citation>
    <scope>NUCLEOTIDE SEQUENCE</scope>
    <source>
        <strain evidence="3">CBS 473.64</strain>
    </source>
</reference>
<dbReference type="PRINTS" id="PR00081">
    <property type="entry name" value="GDHRDH"/>
</dbReference>
<dbReference type="EMBL" id="MU006776">
    <property type="protein sequence ID" value="KAF2646769.1"/>
    <property type="molecule type" value="Genomic_DNA"/>
</dbReference>
<sequence>MSSQRLSNKVAIITGSSQGIGREICNQFSEEGALVVCSDLRPLGQGNDVATHEAITKKGGKAIFVSTDVSKADDWKALIAKTVQEFGRVDILVNNAGICTEANKPAPIDEVDEDAFDAHLRINSRGVFLGCKYVIQQMKKQEIHQSSGLRGWIVNFASMVSNIGMAGLTGYTASKGAVSAMTKTIALDVAKQGIVVNAICPGFTKTAMLDNALGAGASTDGGALGSSAARDAVLAALPRGRFGEAKDHARAAVYLASDDAAWVTGILLNVDGGLTAQ</sequence>
<dbReference type="AlphaFoldDB" id="A0A6A6SG73"/>
<dbReference type="SUPFAM" id="SSF51735">
    <property type="entry name" value="NAD(P)-binding Rossmann-fold domains"/>
    <property type="match status" value="1"/>
</dbReference>
<evidence type="ECO:0000256" key="1">
    <source>
        <dbReference type="ARBA" id="ARBA00006484"/>
    </source>
</evidence>
<organism evidence="3 4">
    <name type="scientific">Massarina eburnea CBS 473.64</name>
    <dbReference type="NCBI Taxonomy" id="1395130"/>
    <lineage>
        <taxon>Eukaryota</taxon>
        <taxon>Fungi</taxon>
        <taxon>Dikarya</taxon>
        <taxon>Ascomycota</taxon>
        <taxon>Pezizomycotina</taxon>
        <taxon>Dothideomycetes</taxon>
        <taxon>Pleosporomycetidae</taxon>
        <taxon>Pleosporales</taxon>
        <taxon>Massarineae</taxon>
        <taxon>Massarinaceae</taxon>
        <taxon>Massarina</taxon>
    </lineage>
</organism>
<keyword evidence="2" id="KW-0521">NADP</keyword>
<dbReference type="PANTHER" id="PTHR42760">
    <property type="entry name" value="SHORT-CHAIN DEHYDROGENASES/REDUCTASES FAMILY MEMBER"/>
    <property type="match status" value="1"/>
</dbReference>
<evidence type="ECO:0000313" key="4">
    <source>
        <dbReference type="Proteomes" id="UP000799753"/>
    </source>
</evidence>
<keyword evidence="4" id="KW-1185">Reference proteome</keyword>
<proteinExistence type="inferred from homology"/>
<name>A0A6A6SG73_9PLEO</name>
<comment type="similarity">
    <text evidence="1">Belongs to the short-chain dehydrogenases/reductases (SDR) family.</text>
</comment>
<dbReference type="Pfam" id="PF13561">
    <property type="entry name" value="adh_short_C2"/>
    <property type="match status" value="1"/>
</dbReference>
<dbReference type="PRINTS" id="PR00080">
    <property type="entry name" value="SDRFAMILY"/>
</dbReference>
<gene>
    <name evidence="3" type="ORF">P280DRAFT_475604</name>
</gene>
<dbReference type="InterPro" id="IPR002347">
    <property type="entry name" value="SDR_fam"/>
</dbReference>
<accession>A0A6A6SG73</accession>
<dbReference type="InterPro" id="IPR036291">
    <property type="entry name" value="NAD(P)-bd_dom_sf"/>
</dbReference>
<dbReference type="FunFam" id="3.40.50.720:FF:000084">
    <property type="entry name" value="Short-chain dehydrogenase reductase"/>
    <property type="match status" value="1"/>
</dbReference>
<dbReference type="PANTHER" id="PTHR42760:SF124">
    <property type="entry name" value="SHORT-CHAIN DEHYDROGENASE_REDUCTASE"/>
    <property type="match status" value="1"/>
</dbReference>